<reference evidence="9" key="1">
    <citation type="submission" date="2019-04" db="EMBL/GenBank/DDBJ databases">
        <title>Nocardioides xinjiangensis sp. nov.</title>
        <authorList>
            <person name="Liu S."/>
        </authorList>
    </citation>
    <scope>NUCLEOTIDE SEQUENCE [LARGE SCALE GENOMIC DNA]</scope>
    <source>
        <strain evidence="9">18</strain>
    </source>
</reference>
<evidence type="ECO:0000313" key="8">
    <source>
        <dbReference type="EMBL" id="THV33375.1"/>
    </source>
</evidence>
<dbReference type="SMART" id="SM00421">
    <property type="entry name" value="HTH_LUXR"/>
    <property type="match status" value="1"/>
</dbReference>
<protein>
    <submittedName>
        <fullName evidence="8">Response regulator transcription factor</fullName>
    </submittedName>
</protein>
<keyword evidence="1 5" id="KW-0597">Phosphoprotein</keyword>
<dbReference type="GO" id="GO:0003677">
    <property type="term" value="F:DNA binding"/>
    <property type="evidence" value="ECO:0007669"/>
    <property type="project" value="UniProtKB-KW"/>
</dbReference>
<feature type="domain" description="HTH luxR-type" evidence="6">
    <location>
        <begin position="152"/>
        <end position="217"/>
    </location>
</feature>
<evidence type="ECO:0000313" key="9">
    <source>
        <dbReference type="Proteomes" id="UP000308760"/>
    </source>
</evidence>
<dbReference type="InterPro" id="IPR001789">
    <property type="entry name" value="Sig_transdc_resp-reg_receiver"/>
</dbReference>
<dbReference type="InterPro" id="IPR000792">
    <property type="entry name" value="Tscrpt_reg_LuxR_C"/>
</dbReference>
<comment type="caution">
    <text evidence="8">The sequence shown here is derived from an EMBL/GenBank/DDBJ whole genome shotgun (WGS) entry which is preliminary data.</text>
</comment>
<dbReference type="PROSITE" id="PS50043">
    <property type="entry name" value="HTH_LUXR_2"/>
    <property type="match status" value="1"/>
</dbReference>
<dbReference type="Gene3D" id="3.40.50.2300">
    <property type="match status" value="1"/>
</dbReference>
<keyword evidence="4" id="KW-0804">Transcription</keyword>
<evidence type="ECO:0000256" key="1">
    <source>
        <dbReference type="ARBA" id="ARBA00022553"/>
    </source>
</evidence>
<dbReference type="SUPFAM" id="SSF46894">
    <property type="entry name" value="C-terminal effector domain of the bipartite response regulators"/>
    <property type="match status" value="1"/>
</dbReference>
<evidence type="ECO:0000256" key="4">
    <source>
        <dbReference type="ARBA" id="ARBA00023163"/>
    </source>
</evidence>
<evidence type="ECO:0000256" key="2">
    <source>
        <dbReference type="ARBA" id="ARBA00023015"/>
    </source>
</evidence>
<dbReference type="GO" id="GO:0000160">
    <property type="term" value="P:phosphorelay signal transduction system"/>
    <property type="evidence" value="ECO:0007669"/>
    <property type="project" value="InterPro"/>
</dbReference>
<dbReference type="SMART" id="SM00448">
    <property type="entry name" value="REC"/>
    <property type="match status" value="1"/>
</dbReference>
<dbReference type="SUPFAM" id="SSF52172">
    <property type="entry name" value="CheY-like"/>
    <property type="match status" value="1"/>
</dbReference>
<dbReference type="CDD" id="cd17535">
    <property type="entry name" value="REC_NarL-like"/>
    <property type="match status" value="1"/>
</dbReference>
<proteinExistence type="predicted"/>
<feature type="domain" description="Response regulatory" evidence="7">
    <location>
        <begin position="7"/>
        <end position="123"/>
    </location>
</feature>
<dbReference type="RefSeq" id="WP_136537253.1">
    <property type="nucleotide sequence ID" value="NZ_STGY01000083.1"/>
</dbReference>
<dbReference type="InterPro" id="IPR016032">
    <property type="entry name" value="Sig_transdc_resp-reg_C-effctor"/>
</dbReference>
<dbReference type="GO" id="GO:0006355">
    <property type="term" value="P:regulation of DNA-templated transcription"/>
    <property type="evidence" value="ECO:0007669"/>
    <property type="project" value="InterPro"/>
</dbReference>
<keyword evidence="3" id="KW-0238">DNA-binding</keyword>
<dbReference type="PANTHER" id="PTHR43214">
    <property type="entry name" value="TWO-COMPONENT RESPONSE REGULATOR"/>
    <property type="match status" value="1"/>
</dbReference>
<dbReference type="AlphaFoldDB" id="A0A4S8PU37"/>
<dbReference type="CDD" id="cd06170">
    <property type="entry name" value="LuxR_C_like"/>
    <property type="match status" value="1"/>
</dbReference>
<dbReference type="Pfam" id="PF00196">
    <property type="entry name" value="GerE"/>
    <property type="match status" value="1"/>
</dbReference>
<accession>A0A4S8PU37</accession>
<sequence>MTERPIRVLLADDQQLLRAGFKMVLGAESDIDIIGEAGDGVEAFELTRRLVPDVVLMDIRMPRRDGVAATADIVEASLRTRVLVLTTFDLDEYVVGALRAGAAGFLTKDAPAADLVEAIRTVHAGGAVVAPHILSTLLGRFAANRGADNDRAPALLESLTSREREVLMLLAKGLTNAEIADTLHVGETTVKTHVGHLLTKLGVRDRVQAVVLAYESGLVRPGQ</sequence>
<dbReference type="InterPro" id="IPR011006">
    <property type="entry name" value="CheY-like_superfamily"/>
</dbReference>
<dbReference type="PRINTS" id="PR00038">
    <property type="entry name" value="HTHLUXR"/>
</dbReference>
<dbReference type="OrthoDB" id="9808843at2"/>
<evidence type="ECO:0000259" key="7">
    <source>
        <dbReference type="PROSITE" id="PS50110"/>
    </source>
</evidence>
<dbReference type="PROSITE" id="PS50110">
    <property type="entry name" value="RESPONSE_REGULATORY"/>
    <property type="match status" value="1"/>
</dbReference>
<dbReference type="Pfam" id="PF00072">
    <property type="entry name" value="Response_reg"/>
    <property type="match status" value="1"/>
</dbReference>
<dbReference type="InterPro" id="IPR039420">
    <property type="entry name" value="WalR-like"/>
</dbReference>
<feature type="modified residue" description="4-aspartylphosphate" evidence="5">
    <location>
        <position position="58"/>
    </location>
</feature>
<dbReference type="PANTHER" id="PTHR43214:SF24">
    <property type="entry name" value="TRANSCRIPTIONAL REGULATORY PROTEIN NARL-RELATED"/>
    <property type="match status" value="1"/>
</dbReference>
<dbReference type="EMBL" id="STGY01000083">
    <property type="protein sequence ID" value="THV33375.1"/>
    <property type="molecule type" value="Genomic_DNA"/>
</dbReference>
<name>A0A4S8PU37_9ACTN</name>
<evidence type="ECO:0000256" key="3">
    <source>
        <dbReference type="ARBA" id="ARBA00023125"/>
    </source>
</evidence>
<organism evidence="8 9">
    <name type="scientific">Glycomyces buryatensis</name>
    <dbReference type="NCBI Taxonomy" id="2570927"/>
    <lineage>
        <taxon>Bacteria</taxon>
        <taxon>Bacillati</taxon>
        <taxon>Actinomycetota</taxon>
        <taxon>Actinomycetes</taxon>
        <taxon>Glycomycetales</taxon>
        <taxon>Glycomycetaceae</taxon>
        <taxon>Glycomyces</taxon>
    </lineage>
</organism>
<keyword evidence="2" id="KW-0805">Transcription regulation</keyword>
<reference evidence="8 9" key="2">
    <citation type="submission" date="2019-05" db="EMBL/GenBank/DDBJ databases">
        <title>Glycomyces buryatensis sp. nov.</title>
        <authorList>
            <person name="Nikitina E."/>
        </authorList>
    </citation>
    <scope>NUCLEOTIDE SEQUENCE [LARGE SCALE GENOMIC DNA]</scope>
    <source>
        <strain evidence="8 9">18</strain>
    </source>
</reference>
<evidence type="ECO:0000259" key="6">
    <source>
        <dbReference type="PROSITE" id="PS50043"/>
    </source>
</evidence>
<dbReference type="InterPro" id="IPR058245">
    <property type="entry name" value="NreC/VraR/RcsB-like_REC"/>
</dbReference>
<keyword evidence="9" id="KW-1185">Reference proteome</keyword>
<dbReference type="PROSITE" id="PS00622">
    <property type="entry name" value="HTH_LUXR_1"/>
    <property type="match status" value="1"/>
</dbReference>
<gene>
    <name evidence="8" type="ORF">FAB82_24810</name>
</gene>
<evidence type="ECO:0000256" key="5">
    <source>
        <dbReference type="PROSITE-ProRule" id="PRU00169"/>
    </source>
</evidence>
<dbReference type="Proteomes" id="UP000308760">
    <property type="component" value="Unassembled WGS sequence"/>
</dbReference>